<name>A0A1M7B7Z3_9RHOB</name>
<reference evidence="1 2" key="1">
    <citation type="submission" date="2016-11" db="EMBL/GenBank/DDBJ databases">
        <authorList>
            <person name="Varghese N."/>
            <person name="Submissions S."/>
        </authorList>
    </citation>
    <scope>NUCLEOTIDE SEQUENCE [LARGE SCALE GENOMIC DNA]</scope>
    <source>
        <strain evidence="1 2">DSM 28249</strain>
    </source>
</reference>
<evidence type="ECO:0000313" key="1">
    <source>
        <dbReference type="EMBL" id="SHL50996.1"/>
    </source>
</evidence>
<sequence length="1040" mass="117665">MSDPQNHVKPLRDRRLVRKLLLSAPLQLGQRCLNAGHHGVAACMLGVVARLYPDDLRVMHLRAIAAQHRGREQMAAQLRATRLRRLVVPLIERRDYTGLLIVMAEMERTHLTIQFKAGQMIARQLVTEEGRKTLLESARQARKRFRESAYLSHLISLCEAMQGDYRQAAERLLQEIDTPNAAAPALMEKRRRILEQSWRVVDLIARESMDWSEDPTHGCPPDREAAPPLAGDFKEKALQERRRDAYLGLCDAEFRAAGEPGKKLRAIRDMLRVGIRHSPDYTETYALATQRLIGIADDLECLFALEAVLSPKDAVRTVDDLCLYLWIARRLSLWTVAARIVTHLEALSMRGEVVKALWPAPGVIAGDSACLDMAERIMARVECQPPKTNRDARDYFSWAAEANRYDKADAFYAKLPKALHRRHGLLYYVNILQRQGRFSEALKILTEVHGQSLANPSLLNPVTNHSLIKRTGELRFLIETERLYSSVKQPQNPKAVVLIAPRNIDQLRRYPLMVLMELKRRGWAVVPLVEGLLPREMTGDPAIDVMNGAISATCKLSEAAERAMPELTDFVADPSTGTLRWGEMDLSHAVWEDAAINRRRYSINWACPELQHYVGRLMSWSAAIGRVLEHARGQHDLTGGKTACMSLFNSRMPDALFRFYCAARGDPETFFFLHAANGYQNYFSNFSTNISHRFALRNMTKLPRLRSASFPIPEYFEAYYAENTARIPQIMETFAGITKVTRSTVGLKTRAPEAAEADSRIAAWRARGGKLACAFGKVVCDSGVPHDGGPAHRSMKDWINHSVRAVEGSDTLLLIKPHPHELNNEIATFPTECFRDLIDAPMSENVLFLGHRWFDMHDMRERMDLGLVYNGTTTIELGLMGIPAVLCGDFAPVDYPIGHVVPKDRADYEAYLRFEKPAVVALDIRERAAVWLDYMANEDFTQSYRFHARPVTNKVLYPPYWFAEDLERAAKAPIPEIEELVGRALGERLEPGGDAALRYRRTREEAAGQITPRLRTEQVSRRMALDSVRLQVPLSESKAS</sequence>
<gene>
    <name evidence="1" type="ORF">SAMN05443432_101714</name>
</gene>
<dbReference type="RefSeq" id="WP_149778244.1">
    <property type="nucleotide sequence ID" value="NZ_FRCB01000001.1"/>
</dbReference>
<accession>A0A1M7B7Z3</accession>
<dbReference type="EMBL" id="FRCB01000001">
    <property type="protein sequence ID" value="SHL50996.1"/>
    <property type="molecule type" value="Genomic_DNA"/>
</dbReference>
<evidence type="ECO:0008006" key="3">
    <source>
        <dbReference type="Google" id="ProtNLM"/>
    </source>
</evidence>
<evidence type="ECO:0000313" key="2">
    <source>
        <dbReference type="Proteomes" id="UP000322545"/>
    </source>
</evidence>
<protein>
    <recommendedName>
        <fullName evidence="3">Capsule polysaccharide biosynthesis protein</fullName>
    </recommendedName>
</protein>
<dbReference type="Proteomes" id="UP000322545">
    <property type="component" value="Unassembled WGS sequence"/>
</dbReference>
<dbReference type="AlphaFoldDB" id="A0A1M7B7Z3"/>
<keyword evidence="2" id="KW-1185">Reference proteome</keyword>
<proteinExistence type="predicted"/>
<organism evidence="1 2">
    <name type="scientific">Roseovarius litoreus</name>
    <dbReference type="NCBI Taxonomy" id="1155722"/>
    <lineage>
        <taxon>Bacteria</taxon>
        <taxon>Pseudomonadati</taxon>
        <taxon>Pseudomonadota</taxon>
        <taxon>Alphaproteobacteria</taxon>
        <taxon>Rhodobacterales</taxon>
        <taxon>Roseobacteraceae</taxon>
        <taxon>Roseovarius</taxon>
    </lineage>
</organism>